<reference evidence="1 2" key="1">
    <citation type="submission" date="2014-03" db="EMBL/GenBank/DDBJ databases">
        <authorList>
            <person name="Urmite Genomes U."/>
        </authorList>
    </citation>
    <scope>NUCLEOTIDE SEQUENCE [LARGE SCALE GENOMIC DNA]</scope>
    <source>
        <strain evidence="1 2">Vm-5</strain>
    </source>
</reference>
<gene>
    <name evidence="1" type="primary">ytpB</name>
    <name evidence="1" type="ORF">BN990_01547</name>
</gene>
<evidence type="ECO:0000313" key="2">
    <source>
        <dbReference type="Proteomes" id="UP000028875"/>
    </source>
</evidence>
<dbReference type="Proteomes" id="UP000028875">
    <property type="component" value="Unassembled WGS sequence"/>
</dbReference>
<dbReference type="Pfam" id="PF10776">
    <property type="entry name" value="DUF2600"/>
    <property type="match status" value="1"/>
</dbReference>
<dbReference type="RefSeq" id="WP_306465023.1">
    <property type="nucleotide sequence ID" value="NZ_BNER01000003.1"/>
</dbReference>
<organism evidence="1 2">
    <name type="scientific">Virgibacillus massiliensis</name>
    <dbReference type="NCBI Taxonomy" id="1462526"/>
    <lineage>
        <taxon>Bacteria</taxon>
        <taxon>Bacillati</taxon>
        <taxon>Bacillota</taxon>
        <taxon>Bacilli</taxon>
        <taxon>Bacillales</taxon>
        <taxon>Bacillaceae</taxon>
        <taxon>Virgibacillus</taxon>
    </lineage>
</organism>
<keyword evidence="2" id="KW-1185">Reference proteome</keyword>
<dbReference type="eggNOG" id="ENOG502Z812">
    <property type="taxonomic scope" value="Bacteria"/>
</dbReference>
<protein>
    <submittedName>
        <fullName evidence="1">Tetraprenyl-beta-curcumene synthase</fullName>
    </submittedName>
</protein>
<evidence type="ECO:0000313" key="1">
    <source>
        <dbReference type="EMBL" id="CDQ39259.1"/>
    </source>
</evidence>
<dbReference type="InterPro" id="IPR019712">
    <property type="entry name" value="YtpB-like"/>
</dbReference>
<proteinExistence type="predicted"/>
<dbReference type="EMBL" id="CCDP010000001">
    <property type="protein sequence ID" value="CDQ39259.1"/>
    <property type="molecule type" value="Genomic_DNA"/>
</dbReference>
<name>A0A024Q9T4_9BACI</name>
<comment type="caution">
    <text evidence="1">The sequence shown here is derived from an EMBL/GenBank/DDBJ whole genome shotgun (WGS) entry which is preliminary data.</text>
</comment>
<accession>A0A024Q9T4</accession>
<dbReference type="STRING" id="1462526.BN990_01547"/>
<dbReference type="AlphaFoldDB" id="A0A024Q9T4"/>
<sequence>MIKHHVLHSPSKLMFTVYTKIFPQVNKELSYWQTRAAAIPDDELRTQALASITSKRFHCQGGSVFALLAEEKWESAVRFVVAYQTISDYLDNLCDRSTSMDSAGFRMLHTSMRDALTLTDYSTNYYSLIQYKDDNGYLQELVQTCREVIASLDNLAVFQDNLLWLEGLYEDLQVHKHVVPNEREIRLKRWSDIKNDYSLQWYEFSAATGSTLGIYSLVCYALAGRINDEMTGAITNGYFPYIQGLHILLDYYIDQHEDVTEKDLNFCSYYANQRIMLDRFEYFVNQALKQTTVLPDASFHKMVVKGLIGLYLGDEKVKELENGSMVKKRMLKASGGASLFFYLNTKLYYMYKKIRNSGLYQNR</sequence>
<reference evidence="2" key="2">
    <citation type="submission" date="2014-05" db="EMBL/GenBank/DDBJ databases">
        <title>Draft genome sequence of Virgibacillus massiliensis Vm-5.</title>
        <authorList>
            <person name="Khelaifia S."/>
            <person name="Croce O."/>
            <person name="Lagier J.C."/>
            <person name="Raoult D."/>
        </authorList>
    </citation>
    <scope>NUCLEOTIDE SEQUENCE [LARGE SCALE GENOMIC DNA]</scope>
    <source>
        <strain evidence="2">Vm-5</strain>
    </source>
</reference>